<keyword evidence="2" id="KW-1133">Transmembrane helix</keyword>
<gene>
    <name evidence="3" type="ORF">PHLGIDRAFT_130428</name>
</gene>
<evidence type="ECO:0000256" key="1">
    <source>
        <dbReference type="SAM" id="MobiDB-lite"/>
    </source>
</evidence>
<name>A0A0C3PCT1_PHLG1</name>
<dbReference type="Proteomes" id="UP000053257">
    <property type="component" value="Unassembled WGS sequence"/>
</dbReference>
<keyword evidence="2" id="KW-0472">Membrane</keyword>
<feature type="transmembrane region" description="Helical" evidence="2">
    <location>
        <begin position="226"/>
        <end position="248"/>
    </location>
</feature>
<proteinExistence type="predicted"/>
<dbReference type="EMBL" id="KN840641">
    <property type="protein sequence ID" value="KIP02978.1"/>
    <property type="molecule type" value="Genomic_DNA"/>
</dbReference>
<keyword evidence="2" id="KW-0812">Transmembrane</keyword>
<feature type="compositionally biased region" description="Basic and acidic residues" evidence="1">
    <location>
        <begin position="395"/>
        <end position="409"/>
    </location>
</feature>
<evidence type="ECO:0000313" key="3">
    <source>
        <dbReference type="EMBL" id="KIP02978.1"/>
    </source>
</evidence>
<feature type="transmembrane region" description="Helical" evidence="2">
    <location>
        <begin position="297"/>
        <end position="315"/>
    </location>
</feature>
<accession>A0A0C3PCT1</accession>
<sequence length="409" mass="45230">MECPSVPANLTLLADLGSNFLGNTTGNILQAITCGGLLGSDFCTAICPNQDLAGIGVRVAFYFQSLDLAEHRKVVHEKASGQLTLHHATLVLNFSTLSCISSLAVAPTLPIWRLSPTEYSEQERNRHALTLAEDEASKGLMKLIETSFYNHVHRQQAKAAQERARVVLSLAILLQVVMQWAWAIFLFVSPYYGQPECSGDTVVVMFLAPFRTRDINSFDGNGLHFLVWPMWLLFCVGVTLALAIILAVSSSFRANEEFSRPSASGGSGATPATPAPLAWAHMVRDSLPPWRDRRRQFVFWCNCLSFAVWGMLVAASEWQIVRNCIFPGENNFGGLGQITAVFVSLVPLWSLVVALYNHEMQSLMDSFRGQAYAPVVPPSPELPTLGRRTTSVRHGPREMARRRPRFDPP</sequence>
<protein>
    <submittedName>
        <fullName evidence="3">Uncharacterized protein</fullName>
    </submittedName>
</protein>
<dbReference type="HOGENOM" id="CLU_040314_0_0_1"/>
<dbReference type="AlphaFoldDB" id="A0A0C3PCT1"/>
<evidence type="ECO:0000256" key="2">
    <source>
        <dbReference type="SAM" id="Phobius"/>
    </source>
</evidence>
<dbReference type="OrthoDB" id="5427664at2759"/>
<organism evidence="3 4">
    <name type="scientific">Phlebiopsis gigantea (strain 11061_1 CR5-6)</name>
    <name type="common">White-rot fungus</name>
    <name type="synonym">Peniophora gigantea</name>
    <dbReference type="NCBI Taxonomy" id="745531"/>
    <lineage>
        <taxon>Eukaryota</taxon>
        <taxon>Fungi</taxon>
        <taxon>Dikarya</taxon>
        <taxon>Basidiomycota</taxon>
        <taxon>Agaricomycotina</taxon>
        <taxon>Agaricomycetes</taxon>
        <taxon>Polyporales</taxon>
        <taxon>Phanerochaetaceae</taxon>
        <taxon>Phlebiopsis</taxon>
    </lineage>
</organism>
<evidence type="ECO:0000313" key="4">
    <source>
        <dbReference type="Proteomes" id="UP000053257"/>
    </source>
</evidence>
<feature type="transmembrane region" description="Helical" evidence="2">
    <location>
        <begin position="166"/>
        <end position="188"/>
    </location>
</feature>
<reference evidence="3 4" key="1">
    <citation type="journal article" date="2014" name="PLoS Genet.">
        <title>Analysis of the Phlebiopsis gigantea genome, transcriptome and secretome provides insight into its pioneer colonization strategies of wood.</title>
        <authorList>
            <person name="Hori C."/>
            <person name="Ishida T."/>
            <person name="Igarashi K."/>
            <person name="Samejima M."/>
            <person name="Suzuki H."/>
            <person name="Master E."/>
            <person name="Ferreira P."/>
            <person name="Ruiz-Duenas F.J."/>
            <person name="Held B."/>
            <person name="Canessa P."/>
            <person name="Larrondo L.F."/>
            <person name="Schmoll M."/>
            <person name="Druzhinina I.S."/>
            <person name="Kubicek C.P."/>
            <person name="Gaskell J.A."/>
            <person name="Kersten P."/>
            <person name="St John F."/>
            <person name="Glasner J."/>
            <person name="Sabat G."/>
            <person name="Splinter BonDurant S."/>
            <person name="Syed K."/>
            <person name="Yadav J."/>
            <person name="Mgbeahuruike A.C."/>
            <person name="Kovalchuk A."/>
            <person name="Asiegbu F.O."/>
            <person name="Lackner G."/>
            <person name="Hoffmeister D."/>
            <person name="Rencoret J."/>
            <person name="Gutierrez A."/>
            <person name="Sun H."/>
            <person name="Lindquist E."/>
            <person name="Barry K."/>
            <person name="Riley R."/>
            <person name="Grigoriev I.V."/>
            <person name="Henrissat B."/>
            <person name="Kues U."/>
            <person name="Berka R.M."/>
            <person name="Martinez A.T."/>
            <person name="Covert S.F."/>
            <person name="Blanchette R.A."/>
            <person name="Cullen D."/>
        </authorList>
    </citation>
    <scope>NUCLEOTIDE SEQUENCE [LARGE SCALE GENOMIC DNA]</scope>
    <source>
        <strain evidence="3 4">11061_1 CR5-6</strain>
    </source>
</reference>
<feature type="transmembrane region" description="Helical" evidence="2">
    <location>
        <begin position="335"/>
        <end position="356"/>
    </location>
</feature>
<keyword evidence="4" id="KW-1185">Reference proteome</keyword>
<feature type="region of interest" description="Disordered" evidence="1">
    <location>
        <begin position="378"/>
        <end position="409"/>
    </location>
</feature>